<sequence length="396" mass="42583">MTEMAEQHKITWQGTVGYSAVLLVAMMGAAVTTLMPLIVGAFSDTGLYSDQQVGFLAAADVAGILVASASAFFWVRHCPWRGTTLVSLLLFILANGLTAYVTDTAVLLLVRFLAGVACGVGYAIALAALGDRPLPDKAFGVMVTLQVIFGTLGFALLPQVIADYGVSGIFLFFNLSLLLALLLAMVQFPANQKNDLPALLRVSGSNSAAWLVFAGVVAYYFAQGTVWAYLERIGQDAGLSMADIGWILGVGFAVSAAGSALSGWYVKHRGRLSAIWLTWLVQIPCLAALYWMGGEHLWWIYALTTVIYQIFWSFVVPVMMGIFNDADRSGRLIVFCVTAFKVGLVLGPPVAGFILTWLGVRDVLWAGALAISLSCLCLHLAQKRVAPRLSKQEGNR</sequence>
<dbReference type="RefSeq" id="WP_206573401.1">
    <property type="nucleotide sequence ID" value="NZ_JAFKCV010000004.1"/>
</dbReference>
<dbReference type="AlphaFoldDB" id="A0A939IRA0"/>
<feature type="transmembrane region" description="Helical" evidence="6">
    <location>
        <begin position="54"/>
        <end position="75"/>
    </location>
</feature>
<proteinExistence type="predicted"/>
<dbReference type="PANTHER" id="PTHR43124:SF10">
    <property type="entry name" value="PURINE EFFLUX PUMP PBUE"/>
    <property type="match status" value="1"/>
</dbReference>
<evidence type="ECO:0000313" key="7">
    <source>
        <dbReference type="EMBL" id="MBN7825286.1"/>
    </source>
</evidence>
<feature type="transmembrane region" description="Helical" evidence="6">
    <location>
        <begin position="363"/>
        <end position="381"/>
    </location>
</feature>
<keyword evidence="4 6" id="KW-1133">Transmembrane helix</keyword>
<dbReference type="Gene3D" id="1.20.1250.20">
    <property type="entry name" value="MFS general substrate transporter like domains"/>
    <property type="match status" value="2"/>
</dbReference>
<comment type="subcellular location">
    <subcellularLocation>
        <location evidence="1">Cell membrane</location>
        <topology evidence="1">Multi-pass membrane protein</topology>
    </subcellularLocation>
</comment>
<dbReference type="Proteomes" id="UP000664654">
    <property type="component" value="Unassembled WGS sequence"/>
</dbReference>
<feature type="transmembrane region" description="Helical" evidence="6">
    <location>
        <begin position="273"/>
        <end position="292"/>
    </location>
</feature>
<dbReference type="Pfam" id="PF07690">
    <property type="entry name" value="MFS_1"/>
    <property type="match status" value="1"/>
</dbReference>
<keyword evidence="5 6" id="KW-0472">Membrane</keyword>
<feature type="transmembrane region" description="Helical" evidence="6">
    <location>
        <begin position="82"/>
        <end position="102"/>
    </location>
</feature>
<dbReference type="EMBL" id="JAFKCV010000004">
    <property type="protein sequence ID" value="MBN7825286.1"/>
    <property type="molecule type" value="Genomic_DNA"/>
</dbReference>
<feature type="transmembrane region" description="Helical" evidence="6">
    <location>
        <begin position="167"/>
        <end position="186"/>
    </location>
</feature>
<feature type="transmembrane region" description="Helical" evidence="6">
    <location>
        <begin position="198"/>
        <end position="222"/>
    </location>
</feature>
<dbReference type="GO" id="GO:0005886">
    <property type="term" value="C:plasma membrane"/>
    <property type="evidence" value="ECO:0007669"/>
    <property type="project" value="UniProtKB-SubCell"/>
</dbReference>
<evidence type="ECO:0000256" key="2">
    <source>
        <dbReference type="ARBA" id="ARBA00022475"/>
    </source>
</evidence>
<evidence type="ECO:0000256" key="5">
    <source>
        <dbReference type="ARBA" id="ARBA00023136"/>
    </source>
</evidence>
<keyword evidence="8" id="KW-1185">Reference proteome</keyword>
<feature type="transmembrane region" description="Helical" evidence="6">
    <location>
        <begin position="20"/>
        <end position="42"/>
    </location>
</feature>
<gene>
    <name evidence="7" type="ORF">J0A66_08645</name>
</gene>
<keyword evidence="3 6" id="KW-0812">Transmembrane</keyword>
<evidence type="ECO:0000256" key="4">
    <source>
        <dbReference type="ARBA" id="ARBA00022989"/>
    </source>
</evidence>
<evidence type="ECO:0000256" key="6">
    <source>
        <dbReference type="SAM" id="Phobius"/>
    </source>
</evidence>
<dbReference type="GO" id="GO:0022857">
    <property type="term" value="F:transmembrane transporter activity"/>
    <property type="evidence" value="ECO:0007669"/>
    <property type="project" value="InterPro"/>
</dbReference>
<dbReference type="InterPro" id="IPR050189">
    <property type="entry name" value="MFS_Efflux_Transporters"/>
</dbReference>
<reference evidence="7" key="1">
    <citation type="submission" date="2021-03" db="EMBL/GenBank/DDBJ databases">
        <title>novel species isolated from a fishpond in China.</title>
        <authorList>
            <person name="Lu H."/>
            <person name="Cai Z."/>
        </authorList>
    </citation>
    <scope>NUCLEOTIDE SEQUENCE</scope>
    <source>
        <strain evidence="7">JCM 30855</strain>
    </source>
</reference>
<accession>A0A939IRA0</accession>
<comment type="caution">
    <text evidence="7">The sequence shown here is derived from an EMBL/GenBank/DDBJ whole genome shotgun (WGS) entry which is preliminary data.</text>
</comment>
<organism evidence="7 8">
    <name type="scientific">Bowmanella dokdonensis</name>
    <dbReference type="NCBI Taxonomy" id="751969"/>
    <lineage>
        <taxon>Bacteria</taxon>
        <taxon>Pseudomonadati</taxon>
        <taxon>Pseudomonadota</taxon>
        <taxon>Gammaproteobacteria</taxon>
        <taxon>Alteromonadales</taxon>
        <taxon>Alteromonadaceae</taxon>
        <taxon>Bowmanella</taxon>
    </lineage>
</organism>
<protein>
    <submittedName>
        <fullName evidence="7">MFS transporter</fullName>
    </submittedName>
</protein>
<evidence type="ECO:0000256" key="3">
    <source>
        <dbReference type="ARBA" id="ARBA00022692"/>
    </source>
</evidence>
<name>A0A939IRA0_9ALTE</name>
<dbReference type="PANTHER" id="PTHR43124">
    <property type="entry name" value="PURINE EFFLUX PUMP PBUE"/>
    <property type="match status" value="1"/>
</dbReference>
<evidence type="ECO:0000313" key="8">
    <source>
        <dbReference type="Proteomes" id="UP000664654"/>
    </source>
</evidence>
<feature type="transmembrane region" description="Helical" evidence="6">
    <location>
        <begin position="332"/>
        <end position="357"/>
    </location>
</feature>
<dbReference type="InterPro" id="IPR036259">
    <property type="entry name" value="MFS_trans_sf"/>
</dbReference>
<keyword evidence="2" id="KW-1003">Cell membrane</keyword>
<feature type="transmembrane region" description="Helical" evidence="6">
    <location>
        <begin position="141"/>
        <end position="161"/>
    </location>
</feature>
<dbReference type="SUPFAM" id="SSF103473">
    <property type="entry name" value="MFS general substrate transporter"/>
    <property type="match status" value="1"/>
</dbReference>
<feature type="transmembrane region" description="Helical" evidence="6">
    <location>
        <begin position="244"/>
        <end position="266"/>
    </location>
</feature>
<evidence type="ECO:0000256" key="1">
    <source>
        <dbReference type="ARBA" id="ARBA00004651"/>
    </source>
</evidence>
<dbReference type="InterPro" id="IPR011701">
    <property type="entry name" value="MFS"/>
</dbReference>
<feature type="transmembrane region" description="Helical" evidence="6">
    <location>
        <begin position="298"/>
        <end position="320"/>
    </location>
</feature>
<feature type="transmembrane region" description="Helical" evidence="6">
    <location>
        <begin position="108"/>
        <end position="129"/>
    </location>
</feature>